<gene>
    <name evidence="1" type="ORF">Tco_0991884</name>
</gene>
<name>A0ABQ5F0S5_9ASTR</name>
<organism evidence="1 2">
    <name type="scientific">Tanacetum coccineum</name>
    <dbReference type="NCBI Taxonomy" id="301880"/>
    <lineage>
        <taxon>Eukaryota</taxon>
        <taxon>Viridiplantae</taxon>
        <taxon>Streptophyta</taxon>
        <taxon>Embryophyta</taxon>
        <taxon>Tracheophyta</taxon>
        <taxon>Spermatophyta</taxon>
        <taxon>Magnoliopsida</taxon>
        <taxon>eudicotyledons</taxon>
        <taxon>Gunneridae</taxon>
        <taxon>Pentapetalae</taxon>
        <taxon>asterids</taxon>
        <taxon>campanulids</taxon>
        <taxon>Asterales</taxon>
        <taxon>Asteraceae</taxon>
        <taxon>Asteroideae</taxon>
        <taxon>Anthemideae</taxon>
        <taxon>Anthemidinae</taxon>
        <taxon>Tanacetum</taxon>
    </lineage>
</organism>
<proteinExistence type="predicted"/>
<sequence length="81" mass="9500">MNDRSREEVLALLSLTIFEVDELSSYEREDTESVKLYEDVMEYRLDDLRCAGQVPEALSRRERCSVEYRSREDAMSGDVDE</sequence>
<keyword evidence="2" id="KW-1185">Reference proteome</keyword>
<comment type="caution">
    <text evidence="1">The sequence shown here is derived from an EMBL/GenBank/DDBJ whole genome shotgun (WGS) entry which is preliminary data.</text>
</comment>
<accession>A0ABQ5F0S5</accession>
<protein>
    <submittedName>
        <fullName evidence="1">Uncharacterized protein</fullName>
    </submittedName>
</protein>
<dbReference type="EMBL" id="BQNB010016879">
    <property type="protein sequence ID" value="GJT56830.1"/>
    <property type="molecule type" value="Genomic_DNA"/>
</dbReference>
<reference evidence="1" key="1">
    <citation type="journal article" date="2022" name="Int. J. Mol. Sci.">
        <title>Draft Genome of Tanacetum Coccineum: Genomic Comparison of Closely Related Tanacetum-Family Plants.</title>
        <authorList>
            <person name="Yamashiro T."/>
            <person name="Shiraishi A."/>
            <person name="Nakayama K."/>
            <person name="Satake H."/>
        </authorList>
    </citation>
    <scope>NUCLEOTIDE SEQUENCE</scope>
</reference>
<reference evidence="1" key="2">
    <citation type="submission" date="2022-01" db="EMBL/GenBank/DDBJ databases">
        <authorList>
            <person name="Yamashiro T."/>
            <person name="Shiraishi A."/>
            <person name="Satake H."/>
            <person name="Nakayama K."/>
        </authorList>
    </citation>
    <scope>NUCLEOTIDE SEQUENCE</scope>
</reference>
<dbReference type="Proteomes" id="UP001151760">
    <property type="component" value="Unassembled WGS sequence"/>
</dbReference>
<evidence type="ECO:0000313" key="1">
    <source>
        <dbReference type="EMBL" id="GJT56830.1"/>
    </source>
</evidence>
<evidence type="ECO:0000313" key="2">
    <source>
        <dbReference type="Proteomes" id="UP001151760"/>
    </source>
</evidence>